<reference evidence="1" key="1">
    <citation type="submission" date="2020-05" db="EMBL/GenBank/DDBJ databases">
        <title>The draft genome sequence of Maribacter sp. ANRC-HE7.</title>
        <authorList>
            <person name="Mu L."/>
        </authorList>
    </citation>
    <scope>NUCLEOTIDE SEQUENCE</scope>
    <source>
        <strain evidence="1">ANRC-HE7</strain>
    </source>
</reference>
<name>A0ABR7UWW1_9FLAO</name>
<keyword evidence="2" id="KW-1185">Reference proteome</keyword>
<evidence type="ECO:0000313" key="2">
    <source>
        <dbReference type="Proteomes" id="UP001166021"/>
    </source>
</evidence>
<evidence type="ECO:0008006" key="3">
    <source>
        <dbReference type="Google" id="ProtNLM"/>
    </source>
</evidence>
<evidence type="ECO:0000313" key="1">
    <source>
        <dbReference type="EMBL" id="MBD0776677.1"/>
    </source>
</evidence>
<protein>
    <recommendedName>
        <fullName evidence="3">STAS/SEC14 domain-containing protein</fullName>
    </recommendedName>
</protein>
<proteinExistence type="predicted"/>
<comment type="caution">
    <text evidence="1">The sequence shown here is derived from an EMBL/GenBank/DDBJ whole genome shotgun (WGS) entry which is preliminary data.</text>
</comment>
<dbReference type="Proteomes" id="UP001166021">
    <property type="component" value="Unassembled WGS sequence"/>
</dbReference>
<dbReference type="RefSeq" id="WP_188242203.1">
    <property type="nucleotide sequence ID" value="NZ_JABTCF010000001.1"/>
</dbReference>
<gene>
    <name evidence="1" type="ORF">HPE56_02630</name>
</gene>
<sequence length="125" mass="14523">MGWKSEHHSVENRLELTLEGVMDYDSWVEAVLSIMESAKKHNTIKYLVDCSSFLPKFSRGEIFELLNKHFPEWDIPLGSKVSLIEPKDMSTKIKVKFYVYAVNKLGLEAAIFKNRKKAMAWLNKE</sequence>
<dbReference type="EMBL" id="JABTCF010000001">
    <property type="protein sequence ID" value="MBD0776677.1"/>
    <property type="molecule type" value="Genomic_DNA"/>
</dbReference>
<organism evidence="1 2">
    <name type="scientific">Maribacter aquimaris</name>
    <dbReference type="NCBI Taxonomy" id="2737171"/>
    <lineage>
        <taxon>Bacteria</taxon>
        <taxon>Pseudomonadati</taxon>
        <taxon>Bacteroidota</taxon>
        <taxon>Flavobacteriia</taxon>
        <taxon>Flavobacteriales</taxon>
        <taxon>Flavobacteriaceae</taxon>
        <taxon>Maribacter</taxon>
    </lineage>
</organism>
<accession>A0ABR7UWW1</accession>